<reference evidence="1 2" key="1">
    <citation type="submission" date="2018-06" db="EMBL/GenBank/DDBJ databases">
        <authorList>
            <consortium name="Pathogen Informatics"/>
            <person name="Doyle S."/>
        </authorList>
    </citation>
    <scope>NUCLEOTIDE SEQUENCE [LARGE SCALE GENOMIC DNA]</scope>
    <source>
        <strain evidence="1 2">NCTC11370</strain>
    </source>
</reference>
<keyword evidence="2" id="KW-1185">Reference proteome</keyword>
<gene>
    <name evidence="1" type="ORF">NCTC11370_03713</name>
</gene>
<dbReference type="EMBL" id="UGGT01000004">
    <property type="protein sequence ID" value="STO91735.1"/>
    <property type="molecule type" value="Genomic_DNA"/>
</dbReference>
<name>A0A377IW11_9GAMM</name>
<dbReference type="Pfam" id="PF11185">
    <property type="entry name" value="DUF2971"/>
    <property type="match status" value="1"/>
</dbReference>
<evidence type="ECO:0000313" key="1">
    <source>
        <dbReference type="EMBL" id="STO91735.1"/>
    </source>
</evidence>
<dbReference type="InterPro" id="IPR021352">
    <property type="entry name" value="DUF2971"/>
</dbReference>
<proteinExistence type="predicted"/>
<sequence length="295" mass="34371">MESCTIKLYKYSSNFSYIKDYCANQVWTHPICELNDPFEAKVVSHHPEPSVILSDPKLYEHYFKGMGQGEGSLSEIEFKKTLESPKFAEQVKKSKFGDHPFLNYGVLSLTTDPQNILMWTYYANNHEGYCIEFELDFVKIQEISGLSDFSVKKYMQNFIEGKEILSLYTHNNEFALFGVNYSEELPLIKIEDLLKLPESYERTKLILRNTVGTKFKDWAHEKEFRIVTKLNSNESGLLNLSRFVPFLRFKGIILGSRTKPQNKAIVTKLFNKDTFKYYRANLVEGKYALSITKYK</sequence>
<dbReference type="RefSeq" id="WP_019350411.1">
    <property type="nucleotide sequence ID" value="NZ_UGGT01000004.1"/>
</dbReference>
<dbReference type="Proteomes" id="UP000254554">
    <property type="component" value="Unassembled WGS sequence"/>
</dbReference>
<protein>
    <submittedName>
        <fullName evidence="1">Protein of uncharacterized function (DUF2971)</fullName>
    </submittedName>
</protein>
<dbReference type="OrthoDB" id="5659818at2"/>
<organism evidence="1 2">
    <name type="scientific">Fluoribacter dumoffii</name>
    <dbReference type="NCBI Taxonomy" id="463"/>
    <lineage>
        <taxon>Bacteria</taxon>
        <taxon>Pseudomonadati</taxon>
        <taxon>Pseudomonadota</taxon>
        <taxon>Gammaproteobacteria</taxon>
        <taxon>Legionellales</taxon>
        <taxon>Legionellaceae</taxon>
        <taxon>Fluoribacter</taxon>
    </lineage>
</organism>
<evidence type="ECO:0000313" key="2">
    <source>
        <dbReference type="Proteomes" id="UP000254554"/>
    </source>
</evidence>
<dbReference type="AlphaFoldDB" id="A0A377IW11"/>
<accession>A0A377IW11</accession>
<dbReference type="GeneID" id="93294205"/>
<dbReference type="STRING" id="1094715.GCA_000236165_03345"/>